<evidence type="ECO:0000256" key="3">
    <source>
        <dbReference type="ARBA" id="ARBA00022475"/>
    </source>
</evidence>
<dbReference type="EMBL" id="CP136896">
    <property type="protein sequence ID" value="WOL13297.1"/>
    <property type="molecule type" value="Genomic_DNA"/>
</dbReference>
<keyword evidence="6" id="KW-0131">Cell cycle</keyword>
<keyword evidence="12" id="KW-1185">Reference proteome</keyword>
<comment type="similarity">
    <text evidence="7">Belongs to the SOSEKI family.</text>
</comment>
<keyword evidence="3" id="KW-1003">Cell membrane</keyword>
<reference evidence="11 12" key="1">
    <citation type="submission" date="2023-10" db="EMBL/GenBank/DDBJ databases">
        <title>Chromosome-scale genome assembly provides insights into flower coloration mechanisms of Canna indica.</title>
        <authorList>
            <person name="Li C."/>
        </authorList>
    </citation>
    <scope>NUCLEOTIDE SEQUENCE [LARGE SCALE GENOMIC DNA]</scope>
    <source>
        <tissue evidence="11">Flower</tissue>
    </source>
</reference>
<keyword evidence="5" id="KW-0472">Membrane</keyword>
<comment type="subcellular location">
    <subcellularLocation>
        <location evidence="1">Cell membrane</location>
        <topology evidence="1">Peripheral membrane protein</topology>
        <orientation evidence="1">Cytoplasmic side</orientation>
    </subcellularLocation>
</comment>
<dbReference type="GO" id="GO:0051302">
    <property type="term" value="P:regulation of cell division"/>
    <property type="evidence" value="ECO:0007669"/>
    <property type="project" value="UniProtKB-ARBA"/>
</dbReference>
<feature type="region of interest" description="Disordered" evidence="9">
    <location>
        <begin position="181"/>
        <end position="232"/>
    </location>
</feature>
<comment type="subunit">
    <text evidence="8">Homodimer. Forms long polymer filaments with other SOKs proteins polymers (e.g. SOK1, SOK2, SOK3 and SOK4) crucial for polar localization and biological activity. Binds to ANGUSTIFOLIA (AN).</text>
</comment>
<sequence length="557" mass="61928">MDARLRRYAPQASPERTKVWTEPPPKHAPQQQQRQGRKVPVVYYLCRNRHLEHPHFIEVPLSSEGLYLKDVIDRLNVLRGRKMATMYSWSCKRSYKNGFVWHDLSEDDLILPVQGNEYVLKGSELLDQTPPDRNNHGITNVKIQNAKNPLQEPPTACCNGEEASCSLSSVAVVIKEAKVAPTLPTQPPPTPIVQEDDQSPPTRRSHSSGNLSPELDGRTTPPSGMSSPNPAEYKVCKPIEAQNASTQTDDRGRRISVSNIRIVGVSTDDRSLHTEYNESQNEQTICLKEEPEVIKIERSPPPTFSSASSSSCGKMNTLESLIRDEASKRKHIEVVEEEVLLPTGSKFKATNMLMHLITCGSISVKDHYGFGFVPSYKPGFTEMKLTPPTFANSVILGEINSLPECQREFGLRIKKKERISGGAIKTNKYKEKIGEGVPILTQSTSLNEHRNMPYSRRDEEVVDLAQSKCLPKTIDITSCKHFRSDQNETIPSLISDISNSPAWQDICKSSPCSSSNGGSRRITDSSSLKGSSRRLSSGARVIIESRTICDDSDDGSE</sequence>
<evidence type="ECO:0000256" key="5">
    <source>
        <dbReference type="ARBA" id="ARBA00023136"/>
    </source>
</evidence>
<dbReference type="GO" id="GO:0051258">
    <property type="term" value="P:protein polymerization"/>
    <property type="evidence" value="ECO:0007669"/>
    <property type="project" value="UniProtKB-ARBA"/>
</dbReference>
<dbReference type="InterPro" id="IPR021182">
    <property type="entry name" value="SOK_magnoliopsida"/>
</dbReference>
<feature type="region of interest" description="Disordered" evidence="9">
    <location>
        <begin position="1"/>
        <end position="36"/>
    </location>
</feature>
<evidence type="ECO:0000256" key="6">
    <source>
        <dbReference type="ARBA" id="ARBA00023306"/>
    </source>
</evidence>
<evidence type="ECO:0000256" key="2">
    <source>
        <dbReference type="ARBA" id="ARBA00022473"/>
    </source>
</evidence>
<organism evidence="11 12">
    <name type="scientific">Canna indica</name>
    <name type="common">Indian-shot</name>
    <dbReference type="NCBI Taxonomy" id="4628"/>
    <lineage>
        <taxon>Eukaryota</taxon>
        <taxon>Viridiplantae</taxon>
        <taxon>Streptophyta</taxon>
        <taxon>Embryophyta</taxon>
        <taxon>Tracheophyta</taxon>
        <taxon>Spermatophyta</taxon>
        <taxon>Magnoliopsida</taxon>
        <taxon>Liliopsida</taxon>
        <taxon>Zingiberales</taxon>
        <taxon>Cannaceae</taxon>
        <taxon>Canna</taxon>
    </lineage>
</organism>
<dbReference type="GO" id="GO:0051301">
    <property type="term" value="P:cell division"/>
    <property type="evidence" value="ECO:0007669"/>
    <property type="project" value="UniProtKB-KW"/>
</dbReference>
<keyword evidence="2" id="KW-0217">Developmental protein</keyword>
<evidence type="ECO:0000256" key="4">
    <source>
        <dbReference type="ARBA" id="ARBA00022618"/>
    </source>
</evidence>
<dbReference type="Proteomes" id="UP001327560">
    <property type="component" value="Chromosome 7"/>
</dbReference>
<dbReference type="Pfam" id="PF06136">
    <property type="entry name" value="SOK"/>
    <property type="match status" value="1"/>
</dbReference>
<dbReference type="PANTHER" id="PTHR31083">
    <property type="entry name" value="UPSTREAM OF FLC PROTEIN (DUF966)"/>
    <property type="match status" value="1"/>
</dbReference>
<evidence type="ECO:0000256" key="7">
    <source>
        <dbReference type="ARBA" id="ARBA00024211"/>
    </source>
</evidence>
<keyword evidence="4" id="KW-0132">Cell division</keyword>
<dbReference type="AlphaFoldDB" id="A0AAQ3KTP3"/>
<dbReference type="GO" id="GO:2000067">
    <property type="term" value="P:regulation of root morphogenesis"/>
    <property type="evidence" value="ECO:0007669"/>
    <property type="project" value="UniProtKB-ARBA"/>
</dbReference>
<dbReference type="GO" id="GO:0090708">
    <property type="term" value="P:specification of plant organ axis polarity"/>
    <property type="evidence" value="ECO:0007669"/>
    <property type="project" value="UniProtKB-ARBA"/>
</dbReference>
<feature type="compositionally biased region" description="Polar residues" evidence="9">
    <location>
        <begin position="199"/>
        <end position="211"/>
    </location>
</feature>
<feature type="domain" description="SOSEKI DIX-like" evidence="10">
    <location>
        <begin position="39"/>
        <end position="126"/>
    </location>
</feature>
<dbReference type="PANTHER" id="PTHR31083:SF6">
    <property type="entry name" value="PROTEIN SOSEKI 3"/>
    <property type="match status" value="1"/>
</dbReference>
<evidence type="ECO:0000256" key="8">
    <source>
        <dbReference type="ARBA" id="ARBA00046534"/>
    </source>
</evidence>
<gene>
    <name evidence="11" type="ORF">Cni_G22066</name>
</gene>
<feature type="compositionally biased region" description="Polar residues" evidence="9">
    <location>
        <begin position="220"/>
        <end position="229"/>
    </location>
</feature>
<evidence type="ECO:0000256" key="1">
    <source>
        <dbReference type="ARBA" id="ARBA00004413"/>
    </source>
</evidence>
<accession>A0AAQ3KTP3</accession>
<feature type="region of interest" description="Disordered" evidence="9">
    <location>
        <begin position="509"/>
        <end position="537"/>
    </location>
</feature>
<dbReference type="InterPro" id="IPR010369">
    <property type="entry name" value="SOK"/>
</dbReference>
<dbReference type="GO" id="GO:0005886">
    <property type="term" value="C:plasma membrane"/>
    <property type="evidence" value="ECO:0007669"/>
    <property type="project" value="UniProtKB-SubCell"/>
</dbReference>
<evidence type="ECO:0000259" key="10">
    <source>
        <dbReference type="Pfam" id="PF06136"/>
    </source>
</evidence>
<evidence type="ECO:0000313" key="11">
    <source>
        <dbReference type="EMBL" id="WOL13297.1"/>
    </source>
</evidence>
<protein>
    <recommendedName>
        <fullName evidence="10">SOSEKI DIX-like domain-containing protein</fullName>
    </recommendedName>
</protein>
<evidence type="ECO:0000256" key="9">
    <source>
        <dbReference type="SAM" id="MobiDB-lite"/>
    </source>
</evidence>
<name>A0AAQ3KTP3_9LILI</name>
<proteinExistence type="inferred from homology"/>
<evidence type="ECO:0000313" key="12">
    <source>
        <dbReference type="Proteomes" id="UP001327560"/>
    </source>
</evidence>
<dbReference type="PIRSF" id="PIRSF031043">
    <property type="entry name" value="UCP031043"/>
    <property type="match status" value="1"/>
</dbReference>
<dbReference type="InterPro" id="IPR048351">
    <property type="entry name" value="SOK_DIX"/>
</dbReference>